<gene>
    <name evidence="3" type="ORF">HHL27_00735</name>
</gene>
<name>A0A7Y0G7T9_9SPHN</name>
<comment type="caution">
    <text evidence="3">The sequence shown here is derived from an EMBL/GenBank/DDBJ whole genome shotgun (WGS) entry which is preliminary data.</text>
</comment>
<sequence length="251" mass="25390">MIVFDLSGKGAIVTGSTRGIGRAIAEGLIAAGARVVISSEDADDTARVAAELGMPGLPCDVSSDDDLAALVEFALAALGRLDVPVCNAGITGRAGPFATIDMDDYARVMAINLRSQVVLCNLALPHIAAAGGGAAILIASLSALRGNGRINAYALAKAGVAQLARNLAVEWGPQAVRVNAISPGFIATELSQPLIDDAAFMARRMAMTPLRRPGTPQEIGGTAVYLASAAGAFVTGHNLVVDGGTLITDGS</sequence>
<dbReference type="Gene3D" id="3.40.50.720">
    <property type="entry name" value="NAD(P)-binding Rossmann-like Domain"/>
    <property type="match status" value="1"/>
</dbReference>
<dbReference type="EC" id="1.1.1.47" evidence="3"/>
<dbReference type="CDD" id="cd05233">
    <property type="entry name" value="SDR_c"/>
    <property type="match status" value="1"/>
</dbReference>
<keyword evidence="2 3" id="KW-0560">Oxidoreductase</keyword>
<protein>
    <submittedName>
        <fullName evidence="3">Glucose 1-dehydrogenase</fullName>
        <ecNumber evidence="3">1.1.1.47</ecNumber>
    </submittedName>
</protein>
<dbReference type="FunFam" id="3.40.50.720:FF:000084">
    <property type="entry name" value="Short-chain dehydrogenase reductase"/>
    <property type="match status" value="1"/>
</dbReference>
<dbReference type="InterPro" id="IPR036291">
    <property type="entry name" value="NAD(P)-bd_dom_sf"/>
</dbReference>
<organism evidence="3 4">
    <name type="scientific">Novosphingobium olei</name>
    <dbReference type="NCBI Taxonomy" id="2728851"/>
    <lineage>
        <taxon>Bacteria</taxon>
        <taxon>Pseudomonadati</taxon>
        <taxon>Pseudomonadota</taxon>
        <taxon>Alphaproteobacteria</taxon>
        <taxon>Sphingomonadales</taxon>
        <taxon>Sphingomonadaceae</taxon>
        <taxon>Novosphingobium</taxon>
    </lineage>
</organism>
<reference evidence="3 4" key="1">
    <citation type="submission" date="2020-04" db="EMBL/GenBank/DDBJ databases">
        <title>Novosphingobium sp. TW-4 isolated from soil.</title>
        <authorList>
            <person name="Dahal R.H."/>
            <person name="Chaudhary D.K."/>
        </authorList>
    </citation>
    <scope>NUCLEOTIDE SEQUENCE [LARGE SCALE GENOMIC DNA]</scope>
    <source>
        <strain evidence="3 4">TW-4</strain>
    </source>
</reference>
<evidence type="ECO:0000313" key="3">
    <source>
        <dbReference type="EMBL" id="NML92195.1"/>
    </source>
</evidence>
<dbReference type="PRINTS" id="PR00081">
    <property type="entry name" value="GDHRDH"/>
</dbReference>
<dbReference type="AlphaFoldDB" id="A0A7Y0G7T9"/>
<evidence type="ECO:0000313" key="4">
    <source>
        <dbReference type="Proteomes" id="UP000583556"/>
    </source>
</evidence>
<accession>A0A7Y0G7T9</accession>
<dbReference type="EMBL" id="JABBGM010000001">
    <property type="protein sequence ID" value="NML92195.1"/>
    <property type="molecule type" value="Genomic_DNA"/>
</dbReference>
<dbReference type="SUPFAM" id="SSF51735">
    <property type="entry name" value="NAD(P)-binding Rossmann-fold domains"/>
    <property type="match status" value="1"/>
</dbReference>
<dbReference type="InterPro" id="IPR002347">
    <property type="entry name" value="SDR_fam"/>
</dbReference>
<dbReference type="GO" id="GO:0047936">
    <property type="term" value="F:glucose 1-dehydrogenase [NAD(P)+] activity"/>
    <property type="evidence" value="ECO:0007669"/>
    <property type="project" value="UniProtKB-EC"/>
</dbReference>
<dbReference type="Proteomes" id="UP000583556">
    <property type="component" value="Unassembled WGS sequence"/>
</dbReference>
<evidence type="ECO:0000256" key="1">
    <source>
        <dbReference type="ARBA" id="ARBA00006484"/>
    </source>
</evidence>
<evidence type="ECO:0000256" key="2">
    <source>
        <dbReference type="ARBA" id="ARBA00023002"/>
    </source>
</evidence>
<dbReference type="PRINTS" id="PR00080">
    <property type="entry name" value="SDRFAMILY"/>
</dbReference>
<comment type="similarity">
    <text evidence="1">Belongs to the short-chain dehydrogenases/reductases (SDR) family.</text>
</comment>
<dbReference type="PANTHER" id="PTHR43943">
    <property type="entry name" value="DEHYDROGENASE/REDUCTASE (SDR FAMILY) MEMBER 4"/>
    <property type="match status" value="1"/>
</dbReference>
<dbReference type="Pfam" id="PF13561">
    <property type="entry name" value="adh_short_C2"/>
    <property type="match status" value="1"/>
</dbReference>
<proteinExistence type="inferred from homology"/>
<keyword evidence="4" id="KW-1185">Reference proteome</keyword>
<dbReference type="PANTHER" id="PTHR43943:SF17">
    <property type="entry name" value="3-PHENYLPROPIONATE-DIHYDRODIOL_CINNAMIC ACID-DIHYDRODIOL DEHYDROGENASE"/>
    <property type="match status" value="1"/>
</dbReference>
<dbReference type="NCBIfam" id="NF005559">
    <property type="entry name" value="PRK07231.1"/>
    <property type="match status" value="1"/>
</dbReference>